<gene>
    <name evidence="1" type="ORF">B0A48_13149</name>
</gene>
<evidence type="ECO:0000313" key="1">
    <source>
        <dbReference type="EMBL" id="OQO00659.1"/>
    </source>
</evidence>
<dbReference type="EMBL" id="NAJO01000034">
    <property type="protein sequence ID" value="OQO00659.1"/>
    <property type="molecule type" value="Genomic_DNA"/>
</dbReference>
<protein>
    <submittedName>
        <fullName evidence="1">Uncharacterized protein</fullName>
    </submittedName>
</protein>
<keyword evidence="2" id="KW-1185">Reference proteome</keyword>
<accession>A0A1V8SNG6</accession>
<dbReference type="AlphaFoldDB" id="A0A1V8SNG6"/>
<evidence type="ECO:0000313" key="2">
    <source>
        <dbReference type="Proteomes" id="UP000192596"/>
    </source>
</evidence>
<comment type="caution">
    <text evidence="1">The sequence shown here is derived from an EMBL/GenBank/DDBJ whole genome shotgun (WGS) entry which is preliminary data.</text>
</comment>
<dbReference type="Proteomes" id="UP000192596">
    <property type="component" value="Unassembled WGS sequence"/>
</dbReference>
<organism evidence="1 2">
    <name type="scientific">Cryoendolithus antarcticus</name>
    <dbReference type="NCBI Taxonomy" id="1507870"/>
    <lineage>
        <taxon>Eukaryota</taxon>
        <taxon>Fungi</taxon>
        <taxon>Dikarya</taxon>
        <taxon>Ascomycota</taxon>
        <taxon>Pezizomycotina</taxon>
        <taxon>Dothideomycetes</taxon>
        <taxon>Dothideomycetidae</taxon>
        <taxon>Cladosporiales</taxon>
        <taxon>Cladosporiaceae</taxon>
        <taxon>Cryoendolithus</taxon>
    </lineage>
</organism>
<dbReference type="InParanoid" id="A0A1V8SNG6"/>
<name>A0A1V8SNG6_9PEZI</name>
<sequence length="326" mass="35949">MLGASITEHIIVDYRKSTFGVAVDVFLLVIGETAAKLVLDEAIDTDGDPGLGIVLQVLALSPADSQYTAAIAARMFNGHENTSISHPMSEPRVHFWINHWAGHRIWQVGQTWRRGSEEVCGTPFNLNTSRVVKVEDDRGELLAVLSDKVRNGDWLLESATPWSASCPGMVLRPAASGKMMIVSTAIFIRSDYPGSAATAFSTRFDAEDLATCLYHYTSFWGHTRPEVSFPVRPAGVKLTVSPELPGGIYRPTEIIEQNLAFYHASYLRGKVPADFVEYFTVHPCCDTMSSYGEALMTKGRPDDFRPMAPTHTAWITPRAVDVWPDG</sequence>
<proteinExistence type="predicted"/>
<reference evidence="2" key="1">
    <citation type="submission" date="2017-03" db="EMBL/GenBank/DDBJ databases">
        <title>Genomes of endolithic fungi from Antarctica.</title>
        <authorList>
            <person name="Coleine C."/>
            <person name="Masonjones S."/>
            <person name="Stajich J.E."/>
        </authorList>
    </citation>
    <scope>NUCLEOTIDE SEQUENCE [LARGE SCALE GENOMIC DNA]</scope>
    <source>
        <strain evidence="2">CCFEE 5527</strain>
    </source>
</reference>